<proteinExistence type="predicted"/>
<dbReference type="EMBL" id="PUHZ01000013">
    <property type="protein sequence ID" value="PQO45773.1"/>
    <property type="molecule type" value="Genomic_DNA"/>
</dbReference>
<dbReference type="OrthoDB" id="9962366at2"/>
<reference evidence="1 2" key="1">
    <citation type="submission" date="2018-02" db="EMBL/GenBank/DDBJ databases">
        <title>Comparative genomes isolates from brazilian mangrove.</title>
        <authorList>
            <person name="Araujo J.E."/>
            <person name="Taketani R.G."/>
            <person name="Silva M.C.P."/>
            <person name="Loureco M.V."/>
            <person name="Andreote F.D."/>
        </authorList>
    </citation>
    <scope>NUCLEOTIDE SEQUENCE [LARGE SCALE GENOMIC DNA]</scope>
    <source>
        <strain evidence="1 2">Nap-Phe MGV</strain>
    </source>
</reference>
<evidence type="ECO:0000313" key="1">
    <source>
        <dbReference type="EMBL" id="PQO45773.1"/>
    </source>
</evidence>
<dbReference type="Proteomes" id="UP000237819">
    <property type="component" value="Unassembled WGS sequence"/>
</dbReference>
<dbReference type="RefSeq" id="WP_105335797.1">
    <property type="nucleotide sequence ID" value="NZ_PUHZ01000013.1"/>
</dbReference>
<accession>A0A2S8GMV8</accession>
<comment type="caution">
    <text evidence="1">The sequence shown here is derived from an EMBL/GenBank/DDBJ whole genome shotgun (WGS) entry which is preliminary data.</text>
</comment>
<evidence type="ECO:0000313" key="2">
    <source>
        <dbReference type="Proteomes" id="UP000237819"/>
    </source>
</evidence>
<name>A0A2S8GMV8_9BACT</name>
<organism evidence="1 2">
    <name type="scientific">Blastopirellula marina</name>
    <dbReference type="NCBI Taxonomy" id="124"/>
    <lineage>
        <taxon>Bacteria</taxon>
        <taxon>Pseudomonadati</taxon>
        <taxon>Planctomycetota</taxon>
        <taxon>Planctomycetia</taxon>
        <taxon>Pirellulales</taxon>
        <taxon>Pirellulaceae</taxon>
        <taxon>Blastopirellula</taxon>
    </lineage>
</organism>
<dbReference type="AlphaFoldDB" id="A0A2S8GMV8"/>
<sequence>MPNDPRSRIFRPLPDFENSLVGLDAAEARAAKIAFVADGISLYHDEKHWKRKCVPAYWIQCLIPPLWPILWMRGAMSQGTLHVIAQAIHRCRRRWVAELKESGLDFGDIPDVE</sequence>
<gene>
    <name evidence="1" type="ORF">C5Y93_12665</name>
</gene>
<protein>
    <submittedName>
        <fullName evidence="1">Uncharacterized protein</fullName>
    </submittedName>
</protein>